<feature type="transmembrane region" description="Helical" evidence="1">
    <location>
        <begin position="6"/>
        <end position="26"/>
    </location>
</feature>
<evidence type="ECO:0000256" key="1">
    <source>
        <dbReference type="SAM" id="Phobius"/>
    </source>
</evidence>
<sequence length="66" mass="7928">MILRIIFLVMLLWAVYTTIQQMILLVKEAGLYDCIKNKKNILRAFIEIIMDDSITNKEKEERRKVR</sequence>
<keyword evidence="3" id="KW-1185">Reference proteome</keyword>
<gene>
    <name evidence="2" type="ORF">KZO77_10680</name>
</gene>
<evidence type="ECO:0000313" key="2">
    <source>
        <dbReference type="EMBL" id="MBW4755484.1"/>
    </source>
</evidence>
<accession>A0ABS6Y8H5</accession>
<name>A0ABS6Y8H5_9BACT</name>
<keyword evidence="1" id="KW-0812">Transmembrane</keyword>
<dbReference type="RefSeq" id="WP_219433939.1">
    <property type="nucleotide sequence ID" value="NZ_JAHXCP010000023.1"/>
</dbReference>
<reference evidence="2 3" key="1">
    <citation type="submission" date="2021-07" db="EMBL/GenBank/DDBJ databases">
        <title>Genomic diversity and antimicrobial resistance of Prevotella spp. isolated from chronic lung disease airways.</title>
        <authorList>
            <person name="Webb K.A."/>
            <person name="Olagoke O.S."/>
            <person name="Baird T."/>
            <person name="Neill J."/>
            <person name="Pham A."/>
            <person name="Wells T.J."/>
            <person name="Ramsay K.A."/>
            <person name="Bell S.C."/>
            <person name="Sarovich D.S."/>
            <person name="Price E.P."/>
        </authorList>
    </citation>
    <scope>NUCLEOTIDE SEQUENCE [LARGE SCALE GENOMIC DNA]</scope>
    <source>
        <strain evidence="2 3">SCHI0027.S.6</strain>
    </source>
</reference>
<proteinExistence type="predicted"/>
<comment type="caution">
    <text evidence="2">The sequence shown here is derived from an EMBL/GenBank/DDBJ whole genome shotgun (WGS) entry which is preliminary data.</text>
</comment>
<organism evidence="2 3">
    <name type="scientific">Prevotella melaninogenica</name>
    <dbReference type="NCBI Taxonomy" id="28132"/>
    <lineage>
        <taxon>Bacteria</taxon>
        <taxon>Pseudomonadati</taxon>
        <taxon>Bacteroidota</taxon>
        <taxon>Bacteroidia</taxon>
        <taxon>Bacteroidales</taxon>
        <taxon>Prevotellaceae</taxon>
        <taxon>Prevotella</taxon>
    </lineage>
</organism>
<dbReference type="Proteomes" id="UP000812077">
    <property type="component" value="Unassembled WGS sequence"/>
</dbReference>
<evidence type="ECO:0000313" key="3">
    <source>
        <dbReference type="Proteomes" id="UP000812077"/>
    </source>
</evidence>
<keyword evidence="1" id="KW-1133">Transmembrane helix</keyword>
<keyword evidence="1" id="KW-0472">Membrane</keyword>
<dbReference type="EMBL" id="JAHXCP010000023">
    <property type="protein sequence ID" value="MBW4755484.1"/>
    <property type="molecule type" value="Genomic_DNA"/>
</dbReference>
<protein>
    <submittedName>
        <fullName evidence="2">Uncharacterized protein</fullName>
    </submittedName>
</protein>